<name>A0A8A1MFJ8_AJECA</name>
<sequence length="215" mass="23921">MGCGSSKVQDDSPSANIPLDRSVKSRSGTAEPSQRGPQGAGKQTRPQSQAHTRRHSRQASKVGSKAPSRRGQTAGEAARRGRTLREASAQQSRGHQNRRISQLGVIYDNQPPEDSMIRDEINAFRFYIDQHSVNYYRTQHDDSGGLISRYIARRVISGVIDNQRSATNVAETLSNDLTKYATDPSDQRRGEHLLNLCESAGTIRDLINRHPSEWK</sequence>
<dbReference type="AlphaFoldDB" id="A0A8A1MFJ8"/>
<proteinExistence type="predicted"/>
<feature type="compositionally biased region" description="Polar residues" evidence="1">
    <location>
        <begin position="25"/>
        <end position="36"/>
    </location>
</feature>
<reference evidence="2" key="1">
    <citation type="submission" date="2021-01" db="EMBL/GenBank/DDBJ databases">
        <title>Chromosome-level genome assembly of a human fungal pathogen reveals clustering of transcriptionally co-regulated genes.</title>
        <authorList>
            <person name="Voorhies M."/>
            <person name="Cohen S."/>
            <person name="Shea T.P."/>
            <person name="Petrus S."/>
            <person name="Munoz J.F."/>
            <person name="Poplawski S."/>
            <person name="Goldman W.E."/>
            <person name="Michael T."/>
            <person name="Cuomo C.A."/>
            <person name="Sil A."/>
            <person name="Beyhan S."/>
        </authorList>
    </citation>
    <scope>NUCLEOTIDE SEQUENCE</scope>
    <source>
        <strain evidence="2">WU24</strain>
    </source>
</reference>
<accession>A0A8A1MFJ8</accession>
<dbReference type="VEuPathDB" id="FungiDB:I7I51_00991"/>
<evidence type="ECO:0000313" key="3">
    <source>
        <dbReference type="Proteomes" id="UP000663671"/>
    </source>
</evidence>
<feature type="non-terminal residue" evidence="2">
    <location>
        <position position="1"/>
    </location>
</feature>
<dbReference type="EMBL" id="CP069114">
    <property type="protein sequence ID" value="QSS63930.1"/>
    <property type="molecule type" value="Genomic_DNA"/>
</dbReference>
<dbReference type="OrthoDB" id="4183015at2759"/>
<gene>
    <name evidence="2" type="ORF">I7I51_00991</name>
</gene>
<organism evidence="2 3">
    <name type="scientific">Ajellomyces capsulatus</name>
    <name type="common">Darling's disease fungus</name>
    <name type="synonym">Histoplasma capsulatum</name>
    <dbReference type="NCBI Taxonomy" id="5037"/>
    <lineage>
        <taxon>Eukaryota</taxon>
        <taxon>Fungi</taxon>
        <taxon>Dikarya</taxon>
        <taxon>Ascomycota</taxon>
        <taxon>Pezizomycotina</taxon>
        <taxon>Eurotiomycetes</taxon>
        <taxon>Eurotiomycetidae</taxon>
        <taxon>Onygenales</taxon>
        <taxon>Ajellomycetaceae</taxon>
        <taxon>Histoplasma</taxon>
    </lineage>
</organism>
<protein>
    <submittedName>
        <fullName evidence="2">Uncharacterized protein</fullName>
    </submittedName>
</protein>
<evidence type="ECO:0000256" key="1">
    <source>
        <dbReference type="SAM" id="MobiDB-lite"/>
    </source>
</evidence>
<evidence type="ECO:0000313" key="2">
    <source>
        <dbReference type="EMBL" id="QSS63930.1"/>
    </source>
</evidence>
<dbReference type="Proteomes" id="UP000663671">
    <property type="component" value="Chromosome 1"/>
</dbReference>
<feature type="region of interest" description="Disordered" evidence="1">
    <location>
        <begin position="1"/>
        <end position="104"/>
    </location>
</feature>